<dbReference type="SUPFAM" id="SSF47203">
    <property type="entry name" value="Acyl-CoA dehydrogenase C-terminal domain-like"/>
    <property type="match status" value="1"/>
</dbReference>
<evidence type="ECO:0000259" key="6">
    <source>
        <dbReference type="Pfam" id="PF00441"/>
    </source>
</evidence>
<dbReference type="Gene3D" id="1.20.140.10">
    <property type="entry name" value="Butyryl-CoA Dehydrogenase, subunit A, domain 3"/>
    <property type="match status" value="1"/>
</dbReference>
<protein>
    <submittedName>
        <fullName evidence="8">Acyl-CoA dehydrogenase</fullName>
    </submittedName>
</protein>
<dbReference type="InterPro" id="IPR036250">
    <property type="entry name" value="AcylCo_DH-like_C"/>
</dbReference>
<dbReference type="GO" id="GO:0050660">
    <property type="term" value="F:flavin adenine dinucleotide binding"/>
    <property type="evidence" value="ECO:0007669"/>
    <property type="project" value="InterPro"/>
</dbReference>
<name>A0A5B0X2A3_9GAMM</name>
<organism evidence="8 9">
    <name type="scientific">Pseudohalioglobus sediminis</name>
    <dbReference type="NCBI Taxonomy" id="2606449"/>
    <lineage>
        <taxon>Bacteria</taxon>
        <taxon>Pseudomonadati</taxon>
        <taxon>Pseudomonadota</taxon>
        <taxon>Gammaproteobacteria</taxon>
        <taxon>Cellvibrionales</taxon>
        <taxon>Halieaceae</taxon>
        <taxon>Pseudohalioglobus</taxon>
    </lineage>
</organism>
<dbReference type="Pfam" id="PF00441">
    <property type="entry name" value="Acyl-CoA_dh_1"/>
    <property type="match status" value="1"/>
</dbReference>
<keyword evidence="4" id="KW-0274">FAD</keyword>
<dbReference type="EMBL" id="VTUX01000003">
    <property type="protein sequence ID" value="KAA1192677.1"/>
    <property type="molecule type" value="Genomic_DNA"/>
</dbReference>
<keyword evidence="9" id="KW-1185">Reference proteome</keyword>
<dbReference type="PANTHER" id="PTHR43884:SF20">
    <property type="entry name" value="ACYL-COA DEHYDROGENASE FADE28"/>
    <property type="match status" value="1"/>
</dbReference>
<dbReference type="CDD" id="cd00567">
    <property type="entry name" value="ACAD"/>
    <property type="match status" value="1"/>
</dbReference>
<proteinExistence type="inferred from homology"/>
<sequence length="368" mass="39688">MHFELSEEQNAIYDLVVGFMADKWSGDNRRQGLDSYPCQIPGELLREVADLGFYGISLDENSGGGGEPLLTSALIAEAAGGGLFPSLLTTTLVAAKALDLCDADSNWLAKVISGQQTVAIAIEEPNGCWGLDSIELTPQMDGQGGYLSGSKILVSDGDFAQVFLVAALLPDGPAFIRVNANAEGVEINSMRRLDGQSIVELEMKDVRFEQDDVLGDGAILNQVYDIWTVLIAADLLGNAQSVLRMTTDYAKERQQFARPIGSFQAVAHRLADIQVDVEIGRSLLYGACLALEEESDEATALVSAAKAWMNDLGVNAAETGLQLHGGIGYTWELDIHLHLRQARSNAVTLGDSKYHRARVASHLMSPEY</sequence>
<dbReference type="AlphaFoldDB" id="A0A5B0X2A3"/>
<reference evidence="8 9" key="1">
    <citation type="submission" date="2019-09" db="EMBL/GenBank/DDBJ databases">
        <authorList>
            <person name="Chen X.-Y."/>
        </authorList>
    </citation>
    <scope>NUCLEOTIDE SEQUENCE [LARGE SCALE GENOMIC DNA]</scope>
    <source>
        <strain evidence="8 9">NY5</strain>
    </source>
</reference>
<dbReference type="RefSeq" id="WP_149610961.1">
    <property type="nucleotide sequence ID" value="NZ_VTUX01000003.1"/>
</dbReference>
<evidence type="ECO:0000256" key="3">
    <source>
        <dbReference type="ARBA" id="ARBA00022630"/>
    </source>
</evidence>
<dbReference type="InterPro" id="IPR009100">
    <property type="entry name" value="AcylCoA_DH/oxidase_NM_dom_sf"/>
</dbReference>
<keyword evidence="3" id="KW-0285">Flavoprotein</keyword>
<dbReference type="InterPro" id="IPR046373">
    <property type="entry name" value="Acyl-CoA_Oxase/DH_mid-dom_sf"/>
</dbReference>
<dbReference type="InterPro" id="IPR037069">
    <property type="entry name" value="AcylCoA_DH/ox_N_sf"/>
</dbReference>
<dbReference type="InterPro" id="IPR009075">
    <property type="entry name" value="AcylCo_DH/oxidase_C"/>
</dbReference>
<dbReference type="Gene3D" id="2.40.110.10">
    <property type="entry name" value="Butyryl-CoA Dehydrogenase, subunit A, domain 2"/>
    <property type="match status" value="1"/>
</dbReference>
<evidence type="ECO:0000259" key="7">
    <source>
        <dbReference type="Pfam" id="PF02771"/>
    </source>
</evidence>
<feature type="domain" description="Acyl-CoA dehydrogenase/oxidase N-terminal" evidence="7">
    <location>
        <begin position="6"/>
        <end position="87"/>
    </location>
</feature>
<comment type="caution">
    <text evidence="8">The sequence shown here is derived from an EMBL/GenBank/DDBJ whole genome shotgun (WGS) entry which is preliminary data.</text>
</comment>
<keyword evidence="5" id="KW-0560">Oxidoreductase</keyword>
<comment type="similarity">
    <text evidence="2">Belongs to the acyl-CoA dehydrogenase family.</text>
</comment>
<dbReference type="GO" id="GO:0003995">
    <property type="term" value="F:acyl-CoA dehydrogenase activity"/>
    <property type="evidence" value="ECO:0007669"/>
    <property type="project" value="TreeGrafter"/>
</dbReference>
<dbReference type="PANTHER" id="PTHR43884">
    <property type="entry name" value="ACYL-COA DEHYDROGENASE"/>
    <property type="match status" value="1"/>
</dbReference>
<dbReference type="InterPro" id="IPR013786">
    <property type="entry name" value="AcylCoA_DH/ox_N"/>
</dbReference>
<evidence type="ECO:0000313" key="8">
    <source>
        <dbReference type="EMBL" id="KAA1192677.1"/>
    </source>
</evidence>
<evidence type="ECO:0000256" key="5">
    <source>
        <dbReference type="ARBA" id="ARBA00023002"/>
    </source>
</evidence>
<dbReference type="Proteomes" id="UP000323708">
    <property type="component" value="Unassembled WGS sequence"/>
</dbReference>
<evidence type="ECO:0000256" key="4">
    <source>
        <dbReference type="ARBA" id="ARBA00022827"/>
    </source>
</evidence>
<dbReference type="SUPFAM" id="SSF56645">
    <property type="entry name" value="Acyl-CoA dehydrogenase NM domain-like"/>
    <property type="match status" value="1"/>
</dbReference>
<evidence type="ECO:0000256" key="2">
    <source>
        <dbReference type="ARBA" id="ARBA00009347"/>
    </source>
</evidence>
<evidence type="ECO:0000256" key="1">
    <source>
        <dbReference type="ARBA" id="ARBA00001974"/>
    </source>
</evidence>
<evidence type="ECO:0000313" key="9">
    <source>
        <dbReference type="Proteomes" id="UP000323708"/>
    </source>
</evidence>
<dbReference type="Pfam" id="PF02771">
    <property type="entry name" value="Acyl-CoA_dh_N"/>
    <property type="match status" value="1"/>
</dbReference>
<feature type="domain" description="Acyl-CoA dehydrogenase/oxidase C-terminal" evidence="6">
    <location>
        <begin position="230"/>
        <end position="363"/>
    </location>
</feature>
<gene>
    <name evidence="8" type="ORF">F0M18_08445</name>
</gene>
<accession>A0A5B0X2A3</accession>
<dbReference type="Gene3D" id="1.10.540.10">
    <property type="entry name" value="Acyl-CoA dehydrogenase/oxidase, N-terminal domain"/>
    <property type="match status" value="1"/>
</dbReference>
<comment type="cofactor">
    <cofactor evidence="1">
        <name>FAD</name>
        <dbReference type="ChEBI" id="CHEBI:57692"/>
    </cofactor>
</comment>